<comment type="caution">
    <text evidence="1">The sequence shown here is derived from an EMBL/GenBank/DDBJ whole genome shotgun (WGS) entry which is preliminary data.</text>
</comment>
<dbReference type="Gene3D" id="3.30.70.270">
    <property type="match status" value="1"/>
</dbReference>
<sequence length="449" mass="50692">MMTIRIRKKGRGGAQQMYTIGIVGPSLSIDRTLHALSDLELELRFETFPYEHARETADIIRRSRDNVHGWVFTGPIPYLSAQAVLLEHEHATYCPPTGGSLYKAILQAVYTLGRPVERLSIDMPDNDSWGMRDSLRELAFSEDQVHKYLFSVDYSVEDMVEHHARLWQEGTTEAAFTCLYAVYEGLVKLKVPVFKIDATKIDSMQAVRMLVERIRSSAFKDSQLGVLMLEMDRLHEEVQKTTERYRLQHLELKIKSLLLEHCDRIDGSLHQDGTGRYLMFGSRGQMQRSVEELNATITQLELDTGLKALAGIGFGETALVAENNARKAILYAKESKSGGVVLFEADGTIIEASAEQEPLAYHYLSHDTKLLKKLNRAGVSIRTYQKIKAYMRRIGREEVTAAELASGLSMTTRHVQRILGSLTECGAAEITGSELHSRRGRPSNRYRLL</sequence>
<organism evidence="1 2">
    <name type="scientific">Paenibacillus terreus</name>
    <dbReference type="NCBI Taxonomy" id="1387834"/>
    <lineage>
        <taxon>Bacteria</taxon>
        <taxon>Bacillati</taxon>
        <taxon>Bacillota</taxon>
        <taxon>Bacilli</taxon>
        <taxon>Bacillales</taxon>
        <taxon>Paenibacillaceae</taxon>
        <taxon>Paenibacillus</taxon>
    </lineage>
</organism>
<protein>
    <recommendedName>
        <fullName evidence="3">Transcriptional regulator</fullName>
    </recommendedName>
</protein>
<evidence type="ECO:0000313" key="1">
    <source>
        <dbReference type="EMBL" id="MFB5684243.1"/>
    </source>
</evidence>
<dbReference type="SUPFAM" id="SSF46785">
    <property type="entry name" value="Winged helix' DNA-binding domain"/>
    <property type="match status" value="1"/>
</dbReference>
<reference evidence="1 2" key="1">
    <citation type="submission" date="2024-09" db="EMBL/GenBank/DDBJ databases">
        <authorList>
            <person name="Ruan L."/>
        </authorList>
    </citation>
    <scope>NUCLEOTIDE SEQUENCE [LARGE SCALE GENOMIC DNA]</scope>
    <source>
        <strain evidence="1 2">D33</strain>
    </source>
</reference>
<dbReference type="EMBL" id="JBHILM010000038">
    <property type="protein sequence ID" value="MFB5684243.1"/>
    <property type="molecule type" value="Genomic_DNA"/>
</dbReference>
<evidence type="ECO:0008006" key="3">
    <source>
        <dbReference type="Google" id="ProtNLM"/>
    </source>
</evidence>
<keyword evidence="2" id="KW-1185">Reference proteome</keyword>
<dbReference type="Proteomes" id="UP001580407">
    <property type="component" value="Unassembled WGS sequence"/>
</dbReference>
<dbReference type="InterPro" id="IPR043128">
    <property type="entry name" value="Rev_trsase/Diguanyl_cyclase"/>
</dbReference>
<accession>A0ABV5BEV7</accession>
<evidence type="ECO:0000313" key="2">
    <source>
        <dbReference type="Proteomes" id="UP001580407"/>
    </source>
</evidence>
<name>A0ABV5BEV7_9BACL</name>
<gene>
    <name evidence="1" type="ORF">ACE3NQ_25410</name>
</gene>
<proteinExistence type="predicted"/>
<dbReference type="InterPro" id="IPR036390">
    <property type="entry name" value="WH_DNA-bd_sf"/>
</dbReference>